<dbReference type="AlphaFoldDB" id="A0A4U0MVM8"/>
<reference evidence="1 2" key="1">
    <citation type="submission" date="2019-04" db="EMBL/GenBank/DDBJ databases">
        <title>Streptomyces piniterrae sp. nov., a heliquinomycin-producing actinomycete isolated from rhizosphere soil of Pinus yunnanensis.</title>
        <authorList>
            <person name="Zhuang X."/>
            <person name="Zhao J."/>
        </authorList>
    </citation>
    <scope>NUCLEOTIDE SEQUENCE [LARGE SCALE GENOMIC DNA]</scope>
    <source>
        <strain evidence="2">jys28</strain>
    </source>
</reference>
<evidence type="ECO:0000313" key="1">
    <source>
        <dbReference type="EMBL" id="TJZ41194.1"/>
    </source>
</evidence>
<gene>
    <name evidence="1" type="ORF">FCH28_37545</name>
</gene>
<dbReference type="RefSeq" id="WP_136744929.1">
    <property type="nucleotide sequence ID" value="NZ_SUMB01000022.1"/>
</dbReference>
<dbReference type="EMBL" id="SUMB01000022">
    <property type="protein sequence ID" value="TJZ41194.1"/>
    <property type="molecule type" value="Genomic_DNA"/>
</dbReference>
<organism evidence="1 2">
    <name type="scientific">Streptomyces piniterrae</name>
    <dbReference type="NCBI Taxonomy" id="2571125"/>
    <lineage>
        <taxon>Bacteria</taxon>
        <taxon>Bacillati</taxon>
        <taxon>Actinomycetota</taxon>
        <taxon>Actinomycetes</taxon>
        <taxon>Kitasatosporales</taxon>
        <taxon>Streptomycetaceae</taxon>
        <taxon>Streptomyces</taxon>
    </lineage>
</organism>
<protein>
    <submittedName>
        <fullName evidence="1">Uncharacterized protein</fullName>
    </submittedName>
</protein>
<evidence type="ECO:0000313" key="2">
    <source>
        <dbReference type="Proteomes" id="UP000308697"/>
    </source>
</evidence>
<sequence>MRTIVNGQRIVTAAEFTEVAAGFEFDIEPLDLVEEMTAGGLVSRDALETILADLKVETDADREDAKYYRSLLRRMPRALRRRKAAAPKVSTAVEQRDPMADWTGADFDSYEVLASLGTPDPAAAVARARESRVERPAVRPVLSIVRTEVPAEVAA</sequence>
<dbReference type="Proteomes" id="UP000308697">
    <property type="component" value="Unassembled WGS sequence"/>
</dbReference>
<keyword evidence="2" id="KW-1185">Reference proteome</keyword>
<name>A0A4U0MVM8_9ACTN</name>
<dbReference type="OrthoDB" id="4251428at2"/>
<proteinExistence type="predicted"/>
<comment type="caution">
    <text evidence="1">The sequence shown here is derived from an EMBL/GenBank/DDBJ whole genome shotgun (WGS) entry which is preliminary data.</text>
</comment>
<accession>A0A4U0MVM8</accession>